<dbReference type="AlphaFoldDB" id="A0A897NDV9"/>
<reference evidence="2" key="1">
    <citation type="submission" date="2020-11" db="EMBL/GenBank/DDBJ databases">
        <title>Carbohydrate-dependent, anaerobic sulfur respiration: A novel catabolism in halophilic archaea.</title>
        <authorList>
            <person name="Sorokin D.Y."/>
            <person name="Messina E."/>
            <person name="Smedile F."/>
            <person name="La Cono V."/>
            <person name="Hallsworth J.E."/>
            <person name="Yakimov M.M."/>
        </authorList>
    </citation>
    <scope>NUCLEOTIDE SEQUENCE</scope>
    <source>
        <strain evidence="2">HSR-Bgl</strain>
    </source>
</reference>
<evidence type="ECO:0000259" key="1">
    <source>
        <dbReference type="Pfam" id="PF07790"/>
    </source>
</evidence>
<name>A0A897NDV9_9EURY</name>
<dbReference type="RefSeq" id="WP_229125203.1">
    <property type="nucleotide sequence ID" value="NZ_CP064789.1"/>
</dbReference>
<keyword evidence="2" id="KW-0966">Cell projection</keyword>
<evidence type="ECO:0000313" key="3">
    <source>
        <dbReference type="Proteomes" id="UP000663305"/>
    </source>
</evidence>
<dbReference type="InterPro" id="IPR013373">
    <property type="entry name" value="Flagellin/pilin_N_arc"/>
</dbReference>
<keyword evidence="2" id="KW-0969">Cilium</keyword>
<gene>
    <name evidence="2" type="ORF">HSBGL_0130</name>
</gene>
<dbReference type="GeneID" id="68859662"/>
<accession>A0A897NDV9</accession>
<feature type="domain" description="Archaeal Type IV pilin N-terminal" evidence="1">
    <location>
        <begin position="3"/>
        <end position="83"/>
    </location>
</feature>
<dbReference type="Pfam" id="PF07790">
    <property type="entry name" value="Pilin_N"/>
    <property type="match status" value="1"/>
</dbReference>
<dbReference type="Proteomes" id="UP000663305">
    <property type="component" value="Chromosome"/>
</dbReference>
<proteinExistence type="predicted"/>
<protein>
    <submittedName>
        <fullName evidence="2">Pilin/Flagellin, FlaG/FlaF family</fullName>
    </submittedName>
</protein>
<dbReference type="NCBIfam" id="TIGR02537">
    <property type="entry name" value="arch_flag_Nterm"/>
    <property type="match status" value="1"/>
</dbReference>
<keyword evidence="2" id="KW-0282">Flagellum</keyword>
<evidence type="ECO:0000313" key="2">
    <source>
        <dbReference type="EMBL" id="QSG10571.1"/>
    </source>
</evidence>
<organism evidence="2 3">
    <name type="scientific">Halapricum desulfuricans</name>
    <dbReference type="NCBI Taxonomy" id="2841257"/>
    <lineage>
        <taxon>Archaea</taxon>
        <taxon>Methanobacteriati</taxon>
        <taxon>Methanobacteriota</taxon>
        <taxon>Stenosarchaea group</taxon>
        <taxon>Halobacteria</taxon>
        <taxon>Halobacteriales</taxon>
        <taxon>Haloarculaceae</taxon>
        <taxon>Halapricum</taxon>
    </lineage>
</organism>
<dbReference type="InterPro" id="IPR012859">
    <property type="entry name" value="Pilin_N_archaeal"/>
</dbReference>
<sequence>MDRAVAPVVSTILLVAIAVILAATVSMFVFDFGEEVEETAPVVGQSSGDFDAFDSGSDEQIVTVRHVAGDDIPVEEMEVAVSATCTDGTKRGRLVDLPVDGQYGHAIGDNNIEGADIFSQKPEYFAESWDLGTLNGESFTAGDKIEFRIKKSDDSVGCTVPQDGTVTVRVIHIPTNAVVIEQELTAE</sequence>
<dbReference type="EMBL" id="CP064789">
    <property type="protein sequence ID" value="QSG10571.1"/>
    <property type="molecule type" value="Genomic_DNA"/>
</dbReference>